<evidence type="ECO:0000259" key="2">
    <source>
        <dbReference type="Pfam" id="PF08241"/>
    </source>
</evidence>
<evidence type="ECO:0000313" key="3">
    <source>
        <dbReference type="EMBL" id="GAP50167.1"/>
    </source>
</evidence>
<dbReference type="Proteomes" id="UP000053859">
    <property type="component" value="Unassembled WGS sequence"/>
</dbReference>
<dbReference type="InterPro" id="IPR029063">
    <property type="entry name" value="SAM-dependent_MTases_sf"/>
</dbReference>
<dbReference type="GO" id="GO:0008757">
    <property type="term" value="F:S-adenosylmethionine-dependent methyltransferase activity"/>
    <property type="evidence" value="ECO:0007669"/>
    <property type="project" value="InterPro"/>
</dbReference>
<dbReference type="PANTHER" id="PTHR43591">
    <property type="entry name" value="METHYLTRANSFERASE"/>
    <property type="match status" value="1"/>
</dbReference>
<reference evidence="3" key="1">
    <citation type="journal article" date="2015" name="Genome Announc.">
        <title>Draft Genome Sequence of Thiostrepton-Producing Streptomyces azureus ATCC 14921.</title>
        <authorList>
            <person name="Sakihara K."/>
            <person name="Maeda J."/>
            <person name="Tashiro K."/>
            <person name="Fujino Y."/>
            <person name="Kuhara S."/>
            <person name="Ohshima T."/>
            <person name="Ogata S."/>
            <person name="Doi K."/>
        </authorList>
    </citation>
    <scope>NUCLEOTIDE SEQUENCE [LARGE SCALE GENOMIC DNA]</scope>
    <source>
        <strain evidence="3">ATCC14921</strain>
    </source>
</reference>
<dbReference type="Gene3D" id="3.40.50.150">
    <property type="entry name" value="Vaccinia Virus protein VP39"/>
    <property type="match status" value="1"/>
</dbReference>
<dbReference type="SUPFAM" id="SSF53335">
    <property type="entry name" value="S-adenosyl-L-methionine-dependent methyltransferases"/>
    <property type="match status" value="1"/>
</dbReference>
<dbReference type="AlphaFoldDB" id="A0A0K8PQM4"/>
<feature type="region of interest" description="Disordered" evidence="1">
    <location>
        <begin position="229"/>
        <end position="297"/>
    </location>
</feature>
<dbReference type="PANTHER" id="PTHR43591:SF24">
    <property type="entry name" value="2-METHOXY-6-POLYPRENYL-1,4-BENZOQUINOL METHYLASE, MITOCHONDRIAL"/>
    <property type="match status" value="1"/>
</dbReference>
<proteinExistence type="predicted"/>
<accession>A0A0K8PQM4</accession>
<dbReference type="Pfam" id="PF08241">
    <property type="entry name" value="Methyltransf_11"/>
    <property type="match status" value="1"/>
</dbReference>
<dbReference type="PATRIC" id="fig|146537.3.peg.5282"/>
<feature type="compositionally biased region" description="Basic residues" evidence="1">
    <location>
        <begin position="252"/>
        <end position="267"/>
    </location>
</feature>
<evidence type="ECO:0000256" key="1">
    <source>
        <dbReference type="SAM" id="MobiDB-lite"/>
    </source>
</evidence>
<feature type="compositionally biased region" description="Basic residues" evidence="1">
    <location>
        <begin position="229"/>
        <end position="239"/>
    </location>
</feature>
<gene>
    <name evidence="3" type="ORF">SAZU_5023</name>
</gene>
<evidence type="ECO:0000313" key="4">
    <source>
        <dbReference type="Proteomes" id="UP000053859"/>
    </source>
</evidence>
<protein>
    <submittedName>
        <fullName evidence="3">MerR family transcriptional regulator</fullName>
    </submittedName>
</protein>
<name>A0A0K8PQM4_STRAJ</name>
<keyword evidence="4" id="KW-1185">Reference proteome</keyword>
<dbReference type="EMBL" id="DF968325">
    <property type="protein sequence ID" value="GAP50167.1"/>
    <property type="molecule type" value="Genomic_DNA"/>
</dbReference>
<sequence length="297" mass="32314">MATYDTLGATYARTRRPDPRIAARIHAALGDDIADVLDVGAGTGSYEPPETVLAVEPSRVMLDQRPPGAAPGVQAVAERLPLRDDAVDAVMAVLTVHHWSDPAAGIRELRRVARRRVVVLTWDQDVFRERFWLVREYLPEAAAFDDTRAVPVGRLAALLGGARQETVPVPHDCTDGFAAAYWRRPHAYLDPRVRAGISLLAQTGEDVIAPGLARLADDLASGRWHPARRAARARHRRRGLPAVGGRPLIRARPGRRGDRPRRGRCGRRGAGLGRRAGRVARAGAGRGGCRGLGRRGR</sequence>
<feature type="domain" description="Methyltransferase type 11" evidence="2">
    <location>
        <begin position="37"/>
        <end position="116"/>
    </location>
</feature>
<dbReference type="InterPro" id="IPR013216">
    <property type="entry name" value="Methyltransf_11"/>
</dbReference>
<dbReference type="RefSeq" id="WP_167745757.1">
    <property type="nucleotide sequence ID" value="NZ_DF968325.1"/>
</dbReference>
<organism evidence="3 4">
    <name type="scientific">Streptomyces azureus</name>
    <dbReference type="NCBI Taxonomy" id="146537"/>
    <lineage>
        <taxon>Bacteria</taxon>
        <taxon>Bacillati</taxon>
        <taxon>Actinomycetota</taxon>
        <taxon>Actinomycetes</taxon>
        <taxon>Kitasatosporales</taxon>
        <taxon>Streptomycetaceae</taxon>
        <taxon>Streptomyces</taxon>
    </lineage>
</organism>